<gene>
    <name evidence="1" type="ORF">E5356_04680</name>
</gene>
<keyword evidence="2" id="KW-1185">Reference proteome</keyword>
<accession>A0A4S2AZY4</accession>
<comment type="caution">
    <text evidence="1">The sequence shown here is derived from an EMBL/GenBank/DDBJ whole genome shotgun (WGS) entry which is preliminary data.</text>
</comment>
<dbReference type="AlphaFoldDB" id="A0A4S2AZY4"/>
<name>A0A4S2AZY4_9BACE</name>
<sequence length="76" mass="8695">MTSYDTLLVLARLILPVELLDCFDIVEIENDAEMLTIHLDEQNLPPLSPTVHSLESKGFLPAVYIRDFPIRDRKVT</sequence>
<evidence type="ECO:0000313" key="1">
    <source>
        <dbReference type="EMBL" id="TGY07035.1"/>
    </source>
</evidence>
<organism evidence="1 2">
    <name type="scientific">Bacteroides acidifaciens</name>
    <dbReference type="NCBI Taxonomy" id="85831"/>
    <lineage>
        <taxon>Bacteria</taxon>
        <taxon>Pseudomonadati</taxon>
        <taxon>Bacteroidota</taxon>
        <taxon>Bacteroidia</taxon>
        <taxon>Bacteroidales</taxon>
        <taxon>Bacteroidaceae</taxon>
        <taxon>Bacteroides</taxon>
    </lineage>
</organism>
<proteinExistence type="predicted"/>
<feature type="non-terminal residue" evidence="1">
    <location>
        <position position="76"/>
    </location>
</feature>
<dbReference type="EMBL" id="SRZA01000008">
    <property type="protein sequence ID" value="TGY07035.1"/>
    <property type="molecule type" value="Genomic_DNA"/>
</dbReference>
<protein>
    <submittedName>
        <fullName evidence="1">Transposase</fullName>
    </submittedName>
</protein>
<reference evidence="1 2" key="1">
    <citation type="submission" date="2019-04" db="EMBL/GenBank/DDBJ databases">
        <title>Microbes associate with the intestines of laboratory mice.</title>
        <authorList>
            <person name="Navarre W."/>
            <person name="Wong E."/>
            <person name="Huang K."/>
            <person name="Tropini C."/>
            <person name="Ng K."/>
            <person name="Yu B."/>
        </authorList>
    </citation>
    <scope>NUCLEOTIDE SEQUENCE [LARGE SCALE GENOMIC DNA]</scope>
    <source>
        <strain evidence="1 2">NM70_E10</strain>
    </source>
</reference>
<dbReference type="RefSeq" id="WP_428037119.1">
    <property type="nucleotide sequence ID" value="NZ_SRZA01000008.1"/>
</dbReference>
<dbReference type="Proteomes" id="UP000305751">
    <property type="component" value="Unassembled WGS sequence"/>
</dbReference>
<evidence type="ECO:0000313" key="2">
    <source>
        <dbReference type="Proteomes" id="UP000305751"/>
    </source>
</evidence>